<sequence length="267" mass="29647">MKKIRDLSKKIYVVVPLMMVFLLFSCSKSTNLKSPSEQLSGDDIFQAFYFGQGKATTVLPRHIGNVNLSASLSEDEKKAVALLKDDILKYINEKDPNFFAAFKSDIQSGDITRVKSALANSNKMLCDALNIDYNEFKKDFYTTEKYEKARDLLPDNFLNMSAEEKLVYLKKEEFKKGFRAVFPQKAGADNAIAQNVETYDTYISTETNTLTYFYVVAAAAAVIVVVIFALCEEPGSMLSAAADPGPCPDQLKAEETIANITEALKVG</sequence>
<dbReference type="PROSITE" id="PS51257">
    <property type="entry name" value="PROKAR_LIPOPROTEIN"/>
    <property type="match status" value="1"/>
</dbReference>
<feature type="transmembrane region" description="Helical" evidence="1">
    <location>
        <begin position="212"/>
        <end position="231"/>
    </location>
</feature>
<dbReference type="OrthoDB" id="1453505at2"/>
<organism evidence="2">
    <name type="scientific">Sphingobacterium sp. (strain 21)</name>
    <dbReference type="NCBI Taxonomy" id="743722"/>
    <lineage>
        <taxon>Bacteria</taxon>
        <taxon>Pseudomonadati</taxon>
        <taxon>Bacteroidota</taxon>
        <taxon>Sphingobacteriia</taxon>
        <taxon>Sphingobacteriales</taxon>
        <taxon>Sphingobacteriaceae</taxon>
        <taxon>Sphingobacterium</taxon>
    </lineage>
</organism>
<gene>
    <name evidence="2" type="ordered locus">Sph21_4957</name>
</gene>
<dbReference type="HOGENOM" id="CLU_1041722_0_0_10"/>
<accession>F4C9S7</accession>
<protein>
    <submittedName>
        <fullName evidence="2">Uncharacterized protein</fullName>
    </submittedName>
</protein>
<proteinExistence type="predicted"/>
<dbReference type="AlphaFoldDB" id="F4C9S7"/>
<evidence type="ECO:0000313" key="2">
    <source>
        <dbReference type="EMBL" id="ADZ81462.1"/>
    </source>
</evidence>
<keyword evidence="1" id="KW-0812">Transmembrane</keyword>
<reference evidence="2" key="1">
    <citation type="submission" date="2011-03" db="EMBL/GenBank/DDBJ databases">
        <title>Complete sequence of Sphingobacterium sp. 21.</title>
        <authorList>
            <consortium name="US DOE Joint Genome Institute"/>
            <person name="Lucas S."/>
            <person name="Copeland A."/>
            <person name="Lapidus A."/>
            <person name="Cheng J.-F."/>
            <person name="Goodwin L."/>
            <person name="Pitluck S."/>
            <person name="Davenport K."/>
            <person name="Detter J.C."/>
            <person name="Han C."/>
            <person name="Tapia R."/>
            <person name="Land M."/>
            <person name="Hauser L."/>
            <person name="Kyrpides N."/>
            <person name="Ivanova N."/>
            <person name="Ovchinnikova G."/>
            <person name="Pagani I."/>
            <person name="Siebers A.K."/>
            <person name="Allgaier M."/>
            <person name="Thelen M.P."/>
            <person name="Hugenholtz P."/>
            <person name="Woyke T."/>
        </authorList>
    </citation>
    <scope>NUCLEOTIDE SEQUENCE</scope>
    <source>
        <strain evidence="2">21</strain>
    </source>
</reference>
<dbReference type="InterPro" id="IPR023888">
    <property type="entry name" value="SdpC-like"/>
</dbReference>
<dbReference type="eggNOG" id="ENOG5033FFA">
    <property type="taxonomic scope" value="Bacteria"/>
</dbReference>
<name>F4C9S7_SPHS2</name>
<dbReference type="EMBL" id="CP002584">
    <property type="protein sequence ID" value="ADZ81462.1"/>
    <property type="molecule type" value="Genomic_DNA"/>
</dbReference>
<keyword evidence="1" id="KW-0472">Membrane</keyword>
<keyword evidence="1" id="KW-1133">Transmembrane helix</keyword>
<dbReference type="PATRIC" id="fig|743722.3.peg.5254"/>
<dbReference type="Pfam" id="PF26137">
    <property type="entry name" value="Toxin_SdpC"/>
    <property type="match status" value="1"/>
</dbReference>
<dbReference type="KEGG" id="shg:Sph21_4957"/>
<evidence type="ECO:0000256" key="1">
    <source>
        <dbReference type="SAM" id="Phobius"/>
    </source>
</evidence>
<dbReference type="STRING" id="743722.Sph21_4957"/>